<evidence type="ECO:0000259" key="1">
    <source>
        <dbReference type="Pfam" id="PF01909"/>
    </source>
</evidence>
<reference evidence="2 3" key="1">
    <citation type="journal article" date="2016" name="Nat. Commun.">
        <title>Thousands of microbial genomes shed light on interconnected biogeochemical processes in an aquifer system.</title>
        <authorList>
            <person name="Anantharaman K."/>
            <person name="Brown C.T."/>
            <person name="Hug L.A."/>
            <person name="Sharon I."/>
            <person name="Castelle C.J."/>
            <person name="Probst A.J."/>
            <person name="Thomas B.C."/>
            <person name="Singh A."/>
            <person name="Wilkins M.J."/>
            <person name="Karaoz U."/>
            <person name="Brodie E.L."/>
            <person name="Williams K.H."/>
            <person name="Hubbard S.S."/>
            <person name="Banfield J.F."/>
        </authorList>
    </citation>
    <scope>NUCLEOTIDE SEQUENCE [LARGE SCALE GENOMIC DNA]</scope>
</reference>
<dbReference type="AlphaFoldDB" id="A0A1G2HIR7"/>
<evidence type="ECO:0000313" key="2">
    <source>
        <dbReference type="EMBL" id="OGZ62121.1"/>
    </source>
</evidence>
<organism evidence="2 3">
    <name type="scientific">Candidatus Spechtbacteria bacterium RIFCSPLOWO2_02_FULL_38_8</name>
    <dbReference type="NCBI Taxonomy" id="1802164"/>
    <lineage>
        <taxon>Bacteria</taxon>
        <taxon>Candidatus Spechtiibacteriota</taxon>
    </lineage>
</organism>
<name>A0A1G2HIR7_9BACT</name>
<dbReference type="STRING" id="1802164.A3H51_03165"/>
<dbReference type="GO" id="GO:0016779">
    <property type="term" value="F:nucleotidyltransferase activity"/>
    <property type="evidence" value="ECO:0007669"/>
    <property type="project" value="InterPro"/>
</dbReference>
<comment type="caution">
    <text evidence="2">The sequence shown here is derived from an EMBL/GenBank/DDBJ whole genome shotgun (WGS) entry which is preliminary data.</text>
</comment>
<accession>A0A1G2HIR7</accession>
<proteinExistence type="predicted"/>
<dbReference type="Pfam" id="PF01909">
    <property type="entry name" value="NTP_transf_2"/>
    <property type="match status" value="1"/>
</dbReference>
<dbReference type="Proteomes" id="UP000178509">
    <property type="component" value="Unassembled WGS sequence"/>
</dbReference>
<feature type="domain" description="Polymerase nucleotidyl transferase" evidence="1">
    <location>
        <begin position="102"/>
        <end position="161"/>
    </location>
</feature>
<dbReference type="EMBL" id="MHOJ01000027">
    <property type="protein sequence ID" value="OGZ62121.1"/>
    <property type="molecule type" value="Genomic_DNA"/>
</dbReference>
<protein>
    <recommendedName>
        <fullName evidence="1">Polymerase nucleotidyl transferase domain-containing protein</fullName>
    </recommendedName>
</protein>
<evidence type="ECO:0000313" key="3">
    <source>
        <dbReference type="Proteomes" id="UP000178509"/>
    </source>
</evidence>
<dbReference type="InterPro" id="IPR002934">
    <property type="entry name" value="Polymerase_NTP_transf_dom"/>
</dbReference>
<gene>
    <name evidence="2" type="ORF">A3H51_03165</name>
</gene>
<sequence>MLEKNILTTLAYYQALGNMPLTLTELQKYLVKKEGKNNVPLFEIQKALDFLVNSKIVYVKNGFFYLENNNFYSKRIENIKITQKKWKELVYMAKFLIYIPYIRSVAVTGSLALNNSSTGSDFDIFIETKKDRIWMSRLLVTLTTWILGRKKYKKRRKDRLCFNRFVVENSDLGPTNINQIVNNRVILWRHKQDTKYESIFFFKSNPINILFKNLTEHILDVTGLGLLTEKITGWLQIQKINHNSVKYPKYIFPLQVKVSNIFFYYPRVLEGEEKYKQILKSINQ</sequence>